<dbReference type="Gene3D" id="1.25.40.10">
    <property type="entry name" value="Tetratricopeptide repeat domain"/>
    <property type="match status" value="1"/>
</dbReference>
<evidence type="ECO:0000256" key="1">
    <source>
        <dbReference type="PROSITE-ProRule" id="PRU00339"/>
    </source>
</evidence>
<sequence length="125" mass="14734">MAEREEFEKGEELKFISTVDSLRSIIDSDSSNSNAFFVLGLTYRHNGEWERSVKNYKKAIEVDSTKSKYHSELAYSLSILERFEEAIKHYEIAYSLDTTRKWIQSDIDRCKKMKEKKQVTQAKNH</sequence>
<keyword evidence="3" id="KW-1185">Reference proteome</keyword>
<dbReference type="SUPFAM" id="SSF48452">
    <property type="entry name" value="TPR-like"/>
    <property type="match status" value="1"/>
</dbReference>
<dbReference type="AlphaFoldDB" id="A0A369QKR7"/>
<dbReference type="Pfam" id="PF13181">
    <property type="entry name" value="TPR_8"/>
    <property type="match status" value="2"/>
</dbReference>
<dbReference type="InterPro" id="IPR019734">
    <property type="entry name" value="TPR_rpt"/>
</dbReference>
<dbReference type="Proteomes" id="UP000253919">
    <property type="component" value="Unassembled WGS sequence"/>
</dbReference>
<organism evidence="2 3">
    <name type="scientific">Adhaeribacter pallidiroseus</name>
    <dbReference type="NCBI Taxonomy" id="2072847"/>
    <lineage>
        <taxon>Bacteria</taxon>
        <taxon>Pseudomonadati</taxon>
        <taxon>Bacteroidota</taxon>
        <taxon>Cytophagia</taxon>
        <taxon>Cytophagales</taxon>
        <taxon>Hymenobacteraceae</taxon>
        <taxon>Adhaeribacter</taxon>
    </lineage>
</organism>
<dbReference type="PROSITE" id="PS50005">
    <property type="entry name" value="TPR"/>
    <property type="match status" value="1"/>
</dbReference>
<gene>
    <name evidence="2" type="ORF">AHMF7616_02425</name>
</gene>
<evidence type="ECO:0000313" key="2">
    <source>
        <dbReference type="EMBL" id="RDC63816.1"/>
    </source>
</evidence>
<proteinExistence type="predicted"/>
<feature type="repeat" description="TPR" evidence="1">
    <location>
        <begin position="33"/>
        <end position="66"/>
    </location>
</feature>
<name>A0A369QKR7_9BACT</name>
<dbReference type="SMART" id="SM00028">
    <property type="entry name" value="TPR"/>
    <property type="match status" value="2"/>
</dbReference>
<dbReference type="InterPro" id="IPR011990">
    <property type="entry name" value="TPR-like_helical_dom_sf"/>
</dbReference>
<evidence type="ECO:0000313" key="3">
    <source>
        <dbReference type="Proteomes" id="UP000253919"/>
    </source>
</evidence>
<comment type="caution">
    <text evidence="2">The sequence shown here is derived from an EMBL/GenBank/DDBJ whole genome shotgun (WGS) entry which is preliminary data.</text>
</comment>
<reference evidence="2 3" key="1">
    <citation type="submission" date="2018-04" db="EMBL/GenBank/DDBJ databases">
        <title>Adhaeribacter sp. HMF7616 genome sequencing and assembly.</title>
        <authorList>
            <person name="Kang H."/>
            <person name="Kang J."/>
            <person name="Cha I."/>
            <person name="Kim H."/>
            <person name="Joh K."/>
        </authorList>
    </citation>
    <scope>NUCLEOTIDE SEQUENCE [LARGE SCALE GENOMIC DNA]</scope>
    <source>
        <strain evidence="2 3">HMF7616</strain>
    </source>
</reference>
<accession>A0A369QKR7</accession>
<dbReference type="EMBL" id="QASA01000001">
    <property type="protein sequence ID" value="RDC63816.1"/>
    <property type="molecule type" value="Genomic_DNA"/>
</dbReference>
<protein>
    <submittedName>
        <fullName evidence="2">Uncharacterized protein</fullName>
    </submittedName>
</protein>
<keyword evidence="1" id="KW-0802">TPR repeat</keyword>